<evidence type="ECO:0000256" key="10">
    <source>
        <dbReference type="ARBA" id="ARBA00022989"/>
    </source>
</evidence>
<evidence type="ECO:0000256" key="6">
    <source>
        <dbReference type="ARBA" id="ARBA00022723"/>
    </source>
</evidence>
<dbReference type="EMBL" id="JROO01000012">
    <property type="protein sequence ID" value="KIH99372.1"/>
    <property type="molecule type" value="Genomic_DNA"/>
</dbReference>
<feature type="transmembrane region" description="Helical" evidence="12">
    <location>
        <begin position="6"/>
        <end position="24"/>
    </location>
</feature>
<evidence type="ECO:0000256" key="5">
    <source>
        <dbReference type="ARBA" id="ARBA00022692"/>
    </source>
</evidence>
<evidence type="ECO:0000256" key="11">
    <source>
        <dbReference type="ARBA" id="ARBA00023136"/>
    </source>
</evidence>
<dbReference type="GO" id="GO:0016567">
    <property type="term" value="P:protein ubiquitination"/>
    <property type="evidence" value="ECO:0007669"/>
    <property type="project" value="InterPro"/>
</dbReference>
<dbReference type="GO" id="GO:0008270">
    <property type="term" value="F:zinc ion binding"/>
    <property type="evidence" value="ECO:0007669"/>
    <property type="project" value="UniProtKB-KW"/>
</dbReference>
<proteinExistence type="predicted"/>
<keyword evidence="8" id="KW-0833">Ubl conjugation pathway</keyword>
<evidence type="ECO:0000256" key="9">
    <source>
        <dbReference type="ARBA" id="ARBA00022833"/>
    </source>
</evidence>
<reference evidence="15" key="1">
    <citation type="journal article" date="2015" name="Chem. Biol.">
        <title>Structure, bioactivity, and resistance mechanism of streptomonomicin, an unusual lasso Peptide from an understudied halophilic actinomycete.</title>
        <authorList>
            <person name="Metelev M."/>
            <person name="Tietz J.I."/>
            <person name="Melby J.O."/>
            <person name="Blair P.M."/>
            <person name="Zhu L."/>
            <person name="Livnat I."/>
            <person name="Severinov K."/>
            <person name="Mitchell D.A."/>
        </authorList>
    </citation>
    <scope>NUCLEOTIDE SEQUENCE [LARGE SCALE GENOMIC DNA]</scope>
    <source>
        <strain evidence="15">YIM 90003</strain>
    </source>
</reference>
<evidence type="ECO:0000256" key="1">
    <source>
        <dbReference type="ARBA" id="ARBA00000900"/>
    </source>
</evidence>
<dbReference type="GO" id="GO:0016020">
    <property type="term" value="C:membrane"/>
    <property type="evidence" value="ECO:0007669"/>
    <property type="project" value="UniProtKB-SubCell"/>
</dbReference>
<comment type="catalytic activity">
    <reaction evidence="1">
        <text>S-ubiquitinyl-[E2 ubiquitin-conjugating enzyme]-L-cysteine + [acceptor protein]-L-lysine = [E2 ubiquitin-conjugating enzyme]-L-cysteine + N(6)-ubiquitinyl-[acceptor protein]-L-lysine.</text>
        <dbReference type="EC" id="2.3.2.27"/>
    </reaction>
</comment>
<sequence length="258" mass="28491">MDEVAETLQLITLILVGVGAFLWWRAMQARSHRLKLQTTPNYPLGRLADMEELPARAEVLAEAAAGPEGLLTSPYSQTECVWFRVEVVHHHYSDETGDRLELSPVFDLHSHQPFTLTDVTGSALCRPHWVEVEHADLVHDRFDEGVVPPTDALSPPHLEDAERGVVTASTKVAGPAALTPGCSFREWVIPPGERIFLRAFPHRDDDGGVVLMGGEDEPMTISTHTEQELIREDRGKEVLGFTALPVTLVLLVFALLLG</sequence>
<gene>
    <name evidence="14" type="ORF">LP52_07650</name>
</gene>
<comment type="subcellular location">
    <subcellularLocation>
        <location evidence="2">Membrane</location>
        <topology evidence="2">Multi-pass membrane protein</topology>
    </subcellularLocation>
</comment>
<feature type="domain" description="E3 Ubiquitin ligase MUL1-like" evidence="13">
    <location>
        <begin position="108"/>
        <end position="244"/>
    </location>
</feature>
<evidence type="ECO:0000313" key="15">
    <source>
        <dbReference type="Proteomes" id="UP000031675"/>
    </source>
</evidence>
<evidence type="ECO:0000256" key="2">
    <source>
        <dbReference type="ARBA" id="ARBA00004141"/>
    </source>
</evidence>
<evidence type="ECO:0000313" key="14">
    <source>
        <dbReference type="EMBL" id="KIH99372.1"/>
    </source>
</evidence>
<dbReference type="OrthoDB" id="3469619at2"/>
<keyword evidence="4" id="KW-0808">Transferase</keyword>
<evidence type="ECO:0000259" key="13">
    <source>
        <dbReference type="Pfam" id="PF12483"/>
    </source>
</evidence>
<organism evidence="14 15">
    <name type="scientific">Streptomonospora alba</name>
    <dbReference type="NCBI Taxonomy" id="183763"/>
    <lineage>
        <taxon>Bacteria</taxon>
        <taxon>Bacillati</taxon>
        <taxon>Actinomycetota</taxon>
        <taxon>Actinomycetes</taxon>
        <taxon>Streptosporangiales</taxon>
        <taxon>Nocardiopsidaceae</taxon>
        <taxon>Streptomonospora</taxon>
    </lineage>
</organism>
<dbReference type="Pfam" id="PF12483">
    <property type="entry name" value="GIDE"/>
    <property type="match status" value="1"/>
</dbReference>
<name>A0A0C2JRD2_9ACTN</name>
<evidence type="ECO:0000256" key="8">
    <source>
        <dbReference type="ARBA" id="ARBA00022786"/>
    </source>
</evidence>
<keyword evidence="15" id="KW-1185">Reference proteome</keyword>
<dbReference type="AlphaFoldDB" id="A0A0C2JRD2"/>
<feature type="transmembrane region" description="Helical" evidence="12">
    <location>
        <begin position="238"/>
        <end position="257"/>
    </location>
</feature>
<evidence type="ECO:0000256" key="7">
    <source>
        <dbReference type="ARBA" id="ARBA00022771"/>
    </source>
</evidence>
<keyword evidence="9" id="KW-0862">Zinc</keyword>
<keyword evidence="10 12" id="KW-1133">Transmembrane helix</keyword>
<dbReference type="InterPro" id="IPR022170">
    <property type="entry name" value="MUL1-like"/>
</dbReference>
<protein>
    <recommendedName>
        <fullName evidence="3">RING-type E3 ubiquitin transferase</fullName>
        <ecNumber evidence="3">2.3.2.27</ecNumber>
    </recommendedName>
</protein>
<comment type="caution">
    <text evidence="14">The sequence shown here is derived from an EMBL/GenBank/DDBJ whole genome shotgun (WGS) entry which is preliminary data.</text>
</comment>
<keyword evidence="5 12" id="KW-0812">Transmembrane</keyword>
<dbReference type="Proteomes" id="UP000031675">
    <property type="component" value="Unassembled WGS sequence"/>
</dbReference>
<keyword evidence="11 12" id="KW-0472">Membrane</keyword>
<keyword evidence="6" id="KW-0479">Metal-binding</keyword>
<evidence type="ECO:0000256" key="4">
    <source>
        <dbReference type="ARBA" id="ARBA00022679"/>
    </source>
</evidence>
<dbReference type="GO" id="GO:0061630">
    <property type="term" value="F:ubiquitin protein ligase activity"/>
    <property type="evidence" value="ECO:0007669"/>
    <property type="project" value="UniProtKB-EC"/>
</dbReference>
<keyword evidence="7" id="KW-0863">Zinc-finger</keyword>
<evidence type="ECO:0000256" key="12">
    <source>
        <dbReference type="SAM" id="Phobius"/>
    </source>
</evidence>
<evidence type="ECO:0000256" key="3">
    <source>
        <dbReference type="ARBA" id="ARBA00012483"/>
    </source>
</evidence>
<accession>A0A0C2JRD2</accession>
<dbReference type="EC" id="2.3.2.27" evidence="3"/>